<evidence type="ECO:0000313" key="2">
    <source>
        <dbReference type="EMBL" id="KAK9543312.1"/>
    </source>
</evidence>
<dbReference type="EMBL" id="JBCEZU010000001">
    <property type="protein sequence ID" value="KAK9543312.1"/>
    <property type="molecule type" value="Genomic_DNA"/>
</dbReference>
<proteinExistence type="predicted"/>
<feature type="region of interest" description="Disordered" evidence="1">
    <location>
        <begin position="28"/>
        <end position="74"/>
    </location>
</feature>
<sequence length="74" mass="8313">MHAFCSARQRTQEASDYLQSVISGVRRSTRDEQRLARGRAVRRSRTFSDAQAGVPPLPRRAYGEGPFTAARSFN</sequence>
<comment type="caution">
    <text evidence="2">The sequence shown here is derived from an EMBL/GenBank/DDBJ whole genome shotgun (WGS) entry which is preliminary data.</text>
</comment>
<keyword evidence="3" id="KW-1185">Reference proteome</keyword>
<gene>
    <name evidence="2" type="ORF">VZT92_001101</name>
</gene>
<evidence type="ECO:0000313" key="3">
    <source>
        <dbReference type="Proteomes" id="UP001488805"/>
    </source>
</evidence>
<feature type="compositionally biased region" description="Basic residues" evidence="1">
    <location>
        <begin position="36"/>
        <end position="45"/>
    </location>
</feature>
<evidence type="ECO:0000256" key="1">
    <source>
        <dbReference type="SAM" id="MobiDB-lite"/>
    </source>
</evidence>
<reference evidence="2 3" key="1">
    <citation type="journal article" date="2024" name="Genome Biol. Evol.">
        <title>Chromosome-level genome assembly of the viviparous eelpout Zoarces viviparus.</title>
        <authorList>
            <person name="Fuhrmann N."/>
            <person name="Brasseur M.V."/>
            <person name="Bakowski C.E."/>
            <person name="Podsiadlowski L."/>
            <person name="Prost S."/>
            <person name="Krehenwinkel H."/>
            <person name="Mayer C."/>
        </authorList>
    </citation>
    <scope>NUCLEOTIDE SEQUENCE [LARGE SCALE GENOMIC DNA]</scope>
    <source>
        <strain evidence="2">NO-MEL_2022_Ind0_liver</strain>
    </source>
</reference>
<protein>
    <submittedName>
        <fullName evidence="2">Uncharacterized protein</fullName>
    </submittedName>
</protein>
<organism evidence="2 3">
    <name type="scientific">Zoarces viviparus</name>
    <name type="common">Viviparous eelpout</name>
    <name type="synonym">Blennius viviparus</name>
    <dbReference type="NCBI Taxonomy" id="48416"/>
    <lineage>
        <taxon>Eukaryota</taxon>
        <taxon>Metazoa</taxon>
        <taxon>Chordata</taxon>
        <taxon>Craniata</taxon>
        <taxon>Vertebrata</taxon>
        <taxon>Euteleostomi</taxon>
        <taxon>Actinopterygii</taxon>
        <taxon>Neopterygii</taxon>
        <taxon>Teleostei</taxon>
        <taxon>Neoteleostei</taxon>
        <taxon>Acanthomorphata</taxon>
        <taxon>Eupercaria</taxon>
        <taxon>Perciformes</taxon>
        <taxon>Cottioidei</taxon>
        <taxon>Zoarcales</taxon>
        <taxon>Zoarcidae</taxon>
        <taxon>Zoarcinae</taxon>
        <taxon>Zoarces</taxon>
    </lineage>
</organism>
<dbReference type="Proteomes" id="UP001488805">
    <property type="component" value="Unassembled WGS sequence"/>
</dbReference>
<name>A0AAW1G9G2_ZOAVI</name>
<dbReference type="AlphaFoldDB" id="A0AAW1G9G2"/>
<accession>A0AAW1G9G2</accession>